<evidence type="ECO:0000313" key="3">
    <source>
        <dbReference type="EMBL" id="CAF4259984.1"/>
    </source>
</evidence>
<dbReference type="EMBL" id="CAJNOK010031055">
    <property type="protein sequence ID" value="CAF1467586.1"/>
    <property type="molecule type" value="Genomic_DNA"/>
</dbReference>
<organism evidence="2 5">
    <name type="scientific">Didymodactylos carnosus</name>
    <dbReference type="NCBI Taxonomy" id="1234261"/>
    <lineage>
        <taxon>Eukaryota</taxon>
        <taxon>Metazoa</taxon>
        <taxon>Spiralia</taxon>
        <taxon>Gnathifera</taxon>
        <taxon>Rotifera</taxon>
        <taxon>Eurotatoria</taxon>
        <taxon>Bdelloidea</taxon>
        <taxon>Philodinida</taxon>
        <taxon>Philodinidae</taxon>
        <taxon>Didymodactylos</taxon>
    </lineage>
</organism>
<accession>A0A816CX54</accession>
<evidence type="ECO:0000313" key="5">
    <source>
        <dbReference type="Proteomes" id="UP000663829"/>
    </source>
</evidence>
<dbReference type="Proteomes" id="UP000682733">
    <property type="component" value="Unassembled WGS sequence"/>
</dbReference>
<feature type="non-terminal residue" evidence="2">
    <location>
        <position position="1"/>
    </location>
</feature>
<comment type="caution">
    <text evidence="2">The sequence shown here is derived from an EMBL/GenBank/DDBJ whole genome shotgun (WGS) entry which is preliminary data.</text>
</comment>
<evidence type="ECO:0000313" key="4">
    <source>
        <dbReference type="EMBL" id="CAF4522438.1"/>
    </source>
</evidence>
<dbReference type="EMBL" id="CAJOBA010052937">
    <property type="protein sequence ID" value="CAF4259984.1"/>
    <property type="molecule type" value="Genomic_DNA"/>
</dbReference>
<dbReference type="AlphaFoldDB" id="A0A816CX54"/>
<gene>
    <name evidence="2" type="ORF">GPM918_LOCUS44121</name>
    <name evidence="1" type="ORF">OVA965_LOCUS35518</name>
    <name evidence="4" type="ORF">SRO942_LOCUS45834</name>
    <name evidence="3" type="ORF">TMI583_LOCUS36490</name>
</gene>
<dbReference type="Proteomes" id="UP000663829">
    <property type="component" value="Unassembled WGS sequence"/>
</dbReference>
<protein>
    <submittedName>
        <fullName evidence="2">Uncharacterized protein</fullName>
    </submittedName>
</protein>
<evidence type="ECO:0000313" key="1">
    <source>
        <dbReference type="EMBL" id="CAF1467586.1"/>
    </source>
</evidence>
<dbReference type="Proteomes" id="UP000677228">
    <property type="component" value="Unassembled WGS sequence"/>
</dbReference>
<dbReference type="EMBL" id="CAJOBC010110068">
    <property type="protein sequence ID" value="CAF4522438.1"/>
    <property type="molecule type" value="Genomic_DNA"/>
</dbReference>
<keyword evidence="5" id="KW-1185">Reference proteome</keyword>
<proteinExistence type="predicted"/>
<name>A0A816CX54_9BILA</name>
<dbReference type="EMBL" id="CAJNOQ010042498">
    <property type="protein sequence ID" value="CAF1627262.1"/>
    <property type="molecule type" value="Genomic_DNA"/>
</dbReference>
<dbReference type="Proteomes" id="UP000681722">
    <property type="component" value="Unassembled WGS sequence"/>
</dbReference>
<sequence>IIVTALIPVYLQRHGINGRQRESGIIQTIYNLPASDGLLIINGQVSQSRYGVLQNIVRSRLILQQQLDNATGASRAQQTQVKVVNVVVTQPQNIGEKLRNDS</sequence>
<reference evidence="2" key="1">
    <citation type="submission" date="2021-02" db="EMBL/GenBank/DDBJ databases">
        <authorList>
            <person name="Nowell W R."/>
        </authorList>
    </citation>
    <scope>NUCLEOTIDE SEQUENCE</scope>
</reference>
<evidence type="ECO:0000313" key="2">
    <source>
        <dbReference type="EMBL" id="CAF1627262.1"/>
    </source>
</evidence>